<comment type="caution">
    <text evidence="1">The sequence shown here is derived from an EMBL/GenBank/DDBJ whole genome shotgun (WGS) entry which is preliminary data.</text>
</comment>
<protein>
    <submittedName>
        <fullName evidence="1">Uncharacterized protein</fullName>
    </submittedName>
</protein>
<keyword evidence="2" id="KW-1185">Reference proteome</keyword>
<dbReference type="Proteomes" id="UP000186601">
    <property type="component" value="Unassembled WGS sequence"/>
</dbReference>
<dbReference type="EMBL" id="MLYV02000196">
    <property type="protein sequence ID" value="PSS32124.1"/>
    <property type="molecule type" value="Genomic_DNA"/>
</dbReference>
<gene>
    <name evidence="1" type="ORF">PHLCEN_2v2120</name>
</gene>
<evidence type="ECO:0000313" key="2">
    <source>
        <dbReference type="Proteomes" id="UP000186601"/>
    </source>
</evidence>
<evidence type="ECO:0000313" key="1">
    <source>
        <dbReference type="EMBL" id="PSS32124.1"/>
    </source>
</evidence>
<name>A0A2R6RQ17_9APHY</name>
<reference evidence="1 2" key="1">
    <citation type="submission" date="2018-02" db="EMBL/GenBank/DDBJ databases">
        <title>Genome sequence of the basidiomycete white-rot fungus Phlebia centrifuga.</title>
        <authorList>
            <person name="Granchi Z."/>
            <person name="Peng M."/>
            <person name="de Vries R.P."/>
            <person name="Hilden K."/>
            <person name="Makela M.R."/>
            <person name="Grigoriev I."/>
            <person name="Riley R."/>
        </authorList>
    </citation>
    <scope>NUCLEOTIDE SEQUENCE [LARGE SCALE GENOMIC DNA]</scope>
    <source>
        <strain evidence="1 2">FBCC195</strain>
    </source>
</reference>
<dbReference type="AlphaFoldDB" id="A0A2R6RQ17"/>
<organism evidence="1 2">
    <name type="scientific">Hermanssonia centrifuga</name>
    <dbReference type="NCBI Taxonomy" id="98765"/>
    <lineage>
        <taxon>Eukaryota</taxon>
        <taxon>Fungi</taxon>
        <taxon>Dikarya</taxon>
        <taxon>Basidiomycota</taxon>
        <taxon>Agaricomycotina</taxon>
        <taxon>Agaricomycetes</taxon>
        <taxon>Polyporales</taxon>
        <taxon>Meruliaceae</taxon>
        <taxon>Hermanssonia</taxon>
    </lineage>
</organism>
<proteinExistence type="predicted"/>
<accession>A0A2R6RQ17</accession>
<sequence length="85" mass="9555">MHSPSASEASFILVNGEQSFILPDKPIMPNVSSTKEVRTRSFNMFETLGMLNKIPDIQRNTFRIRVSTAIAVRGIVCPRLVLSEY</sequence>